<comment type="subcellular location">
    <subcellularLocation>
        <location evidence="12">Cytoplasm</location>
    </subcellularLocation>
</comment>
<evidence type="ECO:0000256" key="12">
    <source>
        <dbReference type="RuleBase" id="RU364052"/>
    </source>
</evidence>
<dbReference type="Gene3D" id="3.90.660.20">
    <property type="entry name" value="Protoporphyrinogen oxidase, mitochondrial, domain 2"/>
    <property type="match status" value="1"/>
</dbReference>
<evidence type="ECO:0000256" key="8">
    <source>
        <dbReference type="ARBA" id="ARBA00022630"/>
    </source>
</evidence>
<evidence type="ECO:0000256" key="4">
    <source>
        <dbReference type="ARBA" id="ARBA00004744"/>
    </source>
</evidence>
<gene>
    <name evidence="14" type="primary">hemG</name>
    <name evidence="14" type="ORF">ACFFQA_05185</name>
</gene>
<dbReference type="EMBL" id="JBHLZU010000004">
    <property type="protein sequence ID" value="MFB9903326.1"/>
    <property type="molecule type" value="Genomic_DNA"/>
</dbReference>
<evidence type="ECO:0000256" key="6">
    <source>
        <dbReference type="ARBA" id="ARBA00012402"/>
    </source>
</evidence>
<dbReference type="GO" id="GO:0004729">
    <property type="term" value="F:oxygen-dependent protoporphyrinogen oxidase activity"/>
    <property type="evidence" value="ECO:0007669"/>
    <property type="project" value="UniProtKB-EC"/>
</dbReference>
<dbReference type="Gene3D" id="3.50.50.60">
    <property type="entry name" value="FAD/NAD(P)-binding domain"/>
    <property type="match status" value="1"/>
</dbReference>
<dbReference type="InterPro" id="IPR036188">
    <property type="entry name" value="FAD/NAD-bd_sf"/>
</dbReference>
<keyword evidence="9 12" id="KW-0274">FAD</keyword>
<evidence type="ECO:0000256" key="1">
    <source>
        <dbReference type="ARBA" id="ARBA00001755"/>
    </source>
</evidence>
<feature type="domain" description="Amine oxidase" evidence="13">
    <location>
        <begin position="11"/>
        <end position="462"/>
    </location>
</feature>
<proteinExistence type="inferred from homology"/>
<keyword evidence="12" id="KW-0963">Cytoplasm</keyword>
<dbReference type="SUPFAM" id="SSF51905">
    <property type="entry name" value="FAD/NAD(P)-binding domain"/>
    <property type="match status" value="1"/>
</dbReference>
<keyword evidence="10 12" id="KW-0560">Oxidoreductase</keyword>
<dbReference type="Pfam" id="PF01593">
    <property type="entry name" value="Amino_oxidase"/>
    <property type="match status" value="1"/>
</dbReference>
<comment type="similarity">
    <text evidence="5 12">Belongs to the protoporphyrinogen/coproporphyrinogen oxidase family. Coproporphyrinogen III oxidase subfamily.</text>
</comment>
<evidence type="ECO:0000256" key="7">
    <source>
        <dbReference type="ARBA" id="ARBA00019046"/>
    </source>
</evidence>
<dbReference type="Gene3D" id="1.10.3110.10">
    <property type="entry name" value="protoporphyrinogen ix oxidase, domain 3"/>
    <property type="match status" value="1"/>
</dbReference>
<evidence type="ECO:0000256" key="10">
    <source>
        <dbReference type="ARBA" id="ARBA00023002"/>
    </source>
</evidence>
<keyword evidence="11 12" id="KW-0350">Heme biosynthesis</keyword>
<dbReference type="SUPFAM" id="SSF54373">
    <property type="entry name" value="FAD-linked reductases, C-terminal domain"/>
    <property type="match status" value="1"/>
</dbReference>
<evidence type="ECO:0000259" key="13">
    <source>
        <dbReference type="Pfam" id="PF01593"/>
    </source>
</evidence>
<sequence length="477" mass="48615">MVRVGIVGGGVAGLTAAHEVRRQLGDAVSITVFDQADRVGGKLRTVELAGRRVDVGAEAFVSRRREAFELIDELGLGGELVHPAAGVSPAVHAGGRTVGLPPRTFLGVPGDPSKLADVLSAEAAALAAAEAALPPVELGDEDVSVGRLLAERFGPEVVRRLVEPLLGGVYAGRADDLGLRATMGPLADALDKGATSITAAANAAMGPPPAPGSTRPPVFGTLRDGLGGLVDALAASSAAELRLGTTVRALHRTAHGWRVETGPVPSPEFFEFDAVVVAAPSPAARKLFEPIAPVAAAGYARIDVASMAVVSLALPPGTELPRTSGALIALGEEHADGTPFTAKAFTYSSRKWGHLGGDTVLLRASVGRFGEVGALQREDSELVAAVLADLTELSGLTVKPVDVVVQRWGGGLPQYGVGHLSAVADIRRAVAELPGLAVAGATLAGVGVPACVLTGRQAATRVVEHLRAGATMDAWRA</sequence>
<dbReference type="Proteomes" id="UP001589693">
    <property type="component" value="Unassembled WGS sequence"/>
</dbReference>
<dbReference type="PANTHER" id="PTHR42923">
    <property type="entry name" value="PROTOPORPHYRINOGEN OXIDASE"/>
    <property type="match status" value="1"/>
</dbReference>
<dbReference type="InterPro" id="IPR004572">
    <property type="entry name" value="Protoporphyrinogen_oxidase"/>
</dbReference>
<keyword evidence="8 12" id="KW-0285">Flavoprotein</keyword>
<reference evidence="14 15" key="1">
    <citation type="submission" date="2024-09" db="EMBL/GenBank/DDBJ databases">
        <authorList>
            <person name="Sun Q."/>
            <person name="Mori K."/>
        </authorList>
    </citation>
    <scope>NUCLEOTIDE SEQUENCE [LARGE SCALE GENOMIC DNA]</scope>
    <source>
        <strain evidence="14 15">TBRC 7907</strain>
    </source>
</reference>
<dbReference type="InterPro" id="IPR050464">
    <property type="entry name" value="Zeta_carotene_desat/Oxidored"/>
</dbReference>
<comment type="cofactor">
    <cofactor evidence="2 12">
        <name>FAD</name>
        <dbReference type="ChEBI" id="CHEBI:57692"/>
    </cofactor>
</comment>
<organism evidence="14 15">
    <name type="scientific">Allokutzneria oryzae</name>
    <dbReference type="NCBI Taxonomy" id="1378989"/>
    <lineage>
        <taxon>Bacteria</taxon>
        <taxon>Bacillati</taxon>
        <taxon>Actinomycetota</taxon>
        <taxon>Actinomycetes</taxon>
        <taxon>Pseudonocardiales</taxon>
        <taxon>Pseudonocardiaceae</taxon>
        <taxon>Allokutzneria</taxon>
    </lineage>
</organism>
<evidence type="ECO:0000256" key="3">
    <source>
        <dbReference type="ARBA" id="ARBA00002185"/>
    </source>
</evidence>
<evidence type="ECO:0000256" key="5">
    <source>
        <dbReference type="ARBA" id="ARBA00008310"/>
    </source>
</evidence>
<evidence type="ECO:0000256" key="2">
    <source>
        <dbReference type="ARBA" id="ARBA00001974"/>
    </source>
</evidence>
<dbReference type="EC" id="1.3.3.15" evidence="6 12"/>
<keyword evidence="15" id="KW-1185">Reference proteome</keyword>
<evidence type="ECO:0000313" key="15">
    <source>
        <dbReference type="Proteomes" id="UP001589693"/>
    </source>
</evidence>
<comment type="pathway">
    <text evidence="4 12">Porphyrin-containing compound metabolism; protoheme biosynthesis.</text>
</comment>
<evidence type="ECO:0000313" key="14">
    <source>
        <dbReference type="EMBL" id="MFB9903326.1"/>
    </source>
</evidence>
<dbReference type="NCBIfam" id="TIGR00562">
    <property type="entry name" value="proto_IX_ox"/>
    <property type="match status" value="1"/>
</dbReference>
<protein>
    <recommendedName>
        <fullName evidence="7 12">Coproporphyrinogen III oxidase</fullName>
        <ecNumber evidence="6 12">1.3.3.15</ecNumber>
    </recommendedName>
</protein>
<evidence type="ECO:0000256" key="11">
    <source>
        <dbReference type="ARBA" id="ARBA00023133"/>
    </source>
</evidence>
<dbReference type="InterPro" id="IPR002937">
    <property type="entry name" value="Amino_oxidase"/>
</dbReference>
<accession>A0ABV5ZR07</accession>
<dbReference type="PANTHER" id="PTHR42923:SF3">
    <property type="entry name" value="PROTOPORPHYRINOGEN OXIDASE"/>
    <property type="match status" value="1"/>
</dbReference>
<name>A0ABV5ZR07_9PSEU</name>
<comment type="function">
    <text evidence="3 12">Involved in coproporphyrin-dependent heme b biosynthesis. Catalyzes the oxidation of coproporphyrinogen III to coproporphyrin III.</text>
</comment>
<comment type="catalytic activity">
    <reaction evidence="1">
        <text>coproporphyrinogen III + 3 O2 = coproporphyrin III + 3 H2O2</text>
        <dbReference type="Rhea" id="RHEA:43436"/>
        <dbReference type="ChEBI" id="CHEBI:15379"/>
        <dbReference type="ChEBI" id="CHEBI:16240"/>
        <dbReference type="ChEBI" id="CHEBI:57309"/>
        <dbReference type="ChEBI" id="CHEBI:131725"/>
        <dbReference type="EC" id="1.3.3.15"/>
    </reaction>
    <physiologicalReaction direction="left-to-right" evidence="1">
        <dbReference type="Rhea" id="RHEA:43437"/>
    </physiologicalReaction>
</comment>
<comment type="caution">
    <text evidence="14">The sequence shown here is derived from an EMBL/GenBank/DDBJ whole genome shotgun (WGS) entry which is preliminary data.</text>
</comment>
<dbReference type="RefSeq" id="WP_377850456.1">
    <property type="nucleotide sequence ID" value="NZ_JBHLZU010000004.1"/>
</dbReference>
<evidence type="ECO:0000256" key="9">
    <source>
        <dbReference type="ARBA" id="ARBA00022827"/>
    </source>
</evidence>